<feature type="transmembrane region" description="Helical" evidence="15">
    <location>
        <begin position="460"/>
        <end position="482"/>
    </location>
</feature>
<dbReference type="InterPro" id="IPR023214">
    <property type="entry name" value="HAD_sf"/>
</dbReference>
<dbReference type="GO" id="GO:0055070">
    <property type="term" value="P:copper ion homeostasis"/>
    <property type="evidence" value="ECO:0007669"/>
    <property type="project" value="TreeGrafter"/>
</dbReference>
<keyword evidence="8 15" id="KW-0547">Nucleotide-binding</keyword>
<dbReference type="Pfam" id="PF00403">
    <property type="entry name" value="HMA"/>
    <property type="match status" value="1"/>
</dbReference>
<keyword evidence="5" id="KW-0597">Phosphoprotein</keyword>
<feature type="transmembrane region" description="Helical" evidence="15">
    <location>
        <begin position="819"/>
        <end position="837"/>
    </location>
</feature>
<dbReference type="InterPro" id="IPR006121">
    <property type="entry name" value="HMA_dom"/>
</dbReference>
<feature type="transmembrane region" description="Helical" evidence="15">
    <location>
        <begin position="488"/>
        <end position="511"/>
    </location>
</feature>
<dbReference type="InterPro" id="IPR021993">
    <property type="entry name" value="ATPase-cat-bd"/>
</dbReference>
<accession>N6Z4F5</accession>
<dbReference type="SFLD" id="SFLDS00003">
    <property type="entry name" value="Haloacid_Dehalogenase"/>
    <property type="match status" value="1"/>
</dbReference>
<dbReference type="Gene3D" id="3.30.70.100">
    <property type="match status" value="1"/>
</dbReference>
<evidence type="ECO:0000256" key="11">
    <source>
        <dbReference type="ARBA" id="ARBA00022967"/>
    </source>
</evidence>
<dbReference type="InterPro" id="IPR001757">
    <property type="entry name" value="P_typ_ATPase"/>
</dbReference>
<dbReference type="InterPro" id="IPR036163">
    <property type="entry name" value="HMA_dom_sf"/>
</dbReference>
<feature type="transmembrane region" description="Helical" evidence="15">
    <location>
        <begin position="208"/>
        <end position="231"/>
    </location>
</feature>
<dbReference type="Pfam" id="PF00122">
    <property type="entry name" value="E1-E2_ATPase"/>
    <property type="match status" value="1"/>
</dbReference>
<evidence type="ECO:0000256" key="10">
    <source>
        <dbReference type="ARBA" id="ARBA00022842"/>
    </source>
</evidence>
<keyword evidence="7 15" id="KW-0479">Metal-binding</keyword>
<keyword evidence="9 15" id="KW-0067">ATP-binding</keyword>
<evidence type="ECO:0000256" key="15">
    <source>
        <dbReference type="RuleBase" id="RU362081"/>
    </source>
</evidence>
<feature type="transmembrane region" description="Helical" evidence="15">
    <location>
        <begin position="276"/>
        <end position="298"/>
    </location>
</feature>
<dbReference type="FunFam" id="2.70.150.10:FF:000002">
    <property type="entry name" value="Copper-transporting ATPase 1, putative"/>
    <property type="match status" value="1"/>
</dbReference>
<proteinExistence type="inferred from homology"/>
<comment type="subcellular location">
    <subcellularLocation>
        <location evidence="1">Cell membrane</location>
        <topology evidence="1">Multi-pass membrane protein</topology>
    </subcellularLocation>
</comment>
<dbReference type="Gene3D" id="1.20.1110.10">
    <property type="entry name" value="Calcium-transporting ATPase, transmembrane domain"/>
    <property type="match status" value="1"/>
</dbReference>
<keyword evidence="13" id="KW-0406">Ion transport</keyword>
<dbReference type="PANTHER" id="PTHR43520:SF5">
    <property type="entry name" value="CATION-TRANSPORTING P-TYPE ATPASE-RELATED"/>
    <property type="match status" value="1"/>
</dbReference>
<evidence type="ECO:0000313" key="17">
    <source>
        <dbReference type="EMBL" id="ENO89452.1"/>
    </source>
</evidence>
<feature type="transmembrane region" description="Helical" evidence="15">
    <location>
        <begin position="243"/>
        <end position="264"/>
    </location>
</feature>
<dbReference type="PROSITE" id="PS01229">
    <property type="entry name" value="COF_2"/>
    <property type="match status" value="1"/>
</dbReference>
<dbReference type="SMART" id="SM00746">
    <property type="entry name" value="TRASH"/>
    <property type="match status" value="1"/>
</dbReference>
<comment type="similarity">
    <text evidence="2 15">Belongs to the cation transport ATPase (P-type) (TC 3.A.3) family. Type IB subfamily.</text>
</comment>
<dbReference type="InterPro" id="IPR044492">
    <property type="entry name" value="P_typ_ATPase_HD_dom"/>
</dbReference>
<reference evidence="17 18" key="1">
    <citation type="submission" date="2012-09" db="EMBL/GenBank/DDBJ databases">
        <title>Draft Genome Sequences of 6 Strains from Genus Thauera.</title>
        <authorList>
            <person name="Liu B."/>
            <person name="Shapleigh J.P."/>
            <person name="Frostegard A.H."/>
        </authorList>
    </citation>
    <scope>NUCLEOTIDE SEQUENCE [LARGE SCALE GENOMIC DNA]</scope>
    <source>
        <strain evidence="18">47Lol / DSM 12138</strain>
    </source>
</reference>
<evidence type="ECO:0000256" key="5">
    <source>
        <dbReference type="ARBA" id="ARBA00022553"/>
    </source>
</evidence>
<dbReference type="CDD" id="cd00371">
    <property type="entry name" value="HMA"/>
    <property type="match status" value="1"/>
</dbReference>
<evidence type="ECO:0000256" key="1">
    <source>
        <dbReference type="ARBA" id="ARBA00004651"/>
    </source>
</evidence>
<dbReference type="NCBIfam" id="TIGR01525">
    <property type="entry name" value="ATPase-IB_hvy"/>
    <property type="match status" value="1"/>
</dbReference>
<keyword evidence="12 15" id="KW-1133">Transmembrane helix</keyword>
<comment type="caution">
    <text evidence="17">The sequence shown here is derived from an EMBL/GenBank/DDBJ whole genome shotgun (WGS) entry which is preliminary data.</text>
</comment>
<dbReference type="eggNOG" id="COG2217">
    <property type="taxonomic scope" value="Bacteria"/>
</dbReference>
<evidence type="ECO:0000256" key="14">
    <source>
        <dbReference type="ARBA" id="ARBA00023136"/>
    </source>
</evidence>
<keyword evidence="6 15" id="KW-0812">Transmembrane</keyword>
<dbReference type="InterPro" id="IPR036412">
    <property type="entry name" value="HAD-like_sf"/>
</dbReference>
<dbReference type="AlphaFoldDB" id="N6Z4F5"/>
<dbReference type="SUPFAM" id="SSF55008">
    <property type="entry name" value="HMA, heavy metal-associated domain"/>
    <property type="match status" value="1"/>
</dbReference>
<dbReference type="InterPro" id="IPR027256">
    <property type="entry name" value="P-typ_ATPase_IB"/>
</dbReference>
<evidence type="ECO:0000256" key="12">
    <source>
        <dbReference type="ARBA" id="ARBA00022989"/>
    </source>
</evidence>
<dbReference type="InterPro" id="IPR023299">
    <property type="entry name" value="ATPase_P-typ_cyto_dom_N"/>
</dbReference>
<evidence type="ECO:0000256" key="13">
    <source>
        <dbReference type="ARBA" id="ARBA00023065"/>
    </source>
</evidence>
<dbReference type="GO" id="GO:0016887">
    <property type="term" value="F:ATP hydrolysis activity"/>
    <property type="evidence" value="ECO:0007669"/>
    <property type="project" value="InterPro"/>
</dbReference>
<evidence type="ECO:0000256" key="3">
    <source>
        <dbReference type="ARBA" id="ARBA00022448"/>
    </source>
</evidence>
<keyword evidence="11" id="KW-1278">Translocase</keyword>
<name>N6Z4F5_THAL4</name>
<dbReference type="SFLD" id="SFLDF00027">
    <property type="entry name" value="p-type_atpase"/>
    <property type="match status" value="1"/>
</dbReference>
<dbReference type="PRINTS" id="PR00119">
    <property type="entry name" value="CATATPASE"/>
</dbReference>
<dbReference type="Gene3D" id="3.40.1110.10">
    <property type="entry name" value="Calcium-transporting ATPase, cytoplasmic domain N"/>
    <property type="match status" value="1"/>
</dbReference>
<dbReference type="InterPro" id="IPR008250">
    <property type="entry name" value="ATPase_P-typ_transduc_dom_A_sf"/>
</dbReference>
<evidence type="ECO:0000256" key="2">
    <source>
        <dbReference type="ARBA" id="ARBA00006024"/>
    </source>
</evidence>
<dbReference type="NCBIfam" id="TIGR01511">
    <property type="entry name" value="ATPase-IB1_Cu"/>
    <property type="match status" value="1"/>
</dbReference>
<dbReference type="SFLD" id="SFLDG00002">
    <property type="entry name" value="C1.7:_P-type_atpase_like"/>
    <property type="match status" value="1"/>
</dbReference>
<keyword evidence="3" id="KW-0813">Transport</keyword>
<feature type="transmembrane region" description="Helical" evidence="15">
    <location>
        <begin position="304"/>
        <end position="322"/>
    </location>
</feature>
<dbReference type="InterPro" id="IPR018303">
    <property type="entry name" value="ATPase_P-typ_P_site"/>
</dbReference>
<evidence type="ECO:0000313" key="18">
    <source>
        <dbReference type="Proteomes" id="UP000013232"/>
    </source>
</evidence>
<protein>
    <submittedName>
        <fullName evidence="17">ATPase P</fullName>
    </submittedName>
</protein>
<sequence length="846" mass="90938">MSFRGGFILLPMTAADPSVVDSPSTAATQGQGDADCYHCGLPIPPETHHYVRIDGRERRMCCVGCEAVAQSIVDNGLVDYYRHRDAMPETRREAMPVELQELGLFDHPDFQKSFVRPVGEHEHEASLILEGITCAACVWLNERHVSRQDGVSAVEINYATRRARVRWDERRIKLSDILGAIQAIGYRAYPYDAERSEQIAERERRSMLWRVFVAGFGMMQVMMYAFPVYVAGEGDMTWDMEQLLRWASLLLTLPVVLYSAAPFFQRAARDIRLRRLGMDVPVAVGVGSAFLASLWATLTDGPEVYFDSVTMFVFFLLGGRYLEMIARQKAVRGVEELGKVLPSFAERLAGWPAQAAGERVPTSQLAIGDVLRVRPGEVIPADGVVVEGVGEVNEALLTGESLPVAKHVGDALTGGSINISSPLLFRVEHVGDSTRLAAIRRLMERAAMEKPRVATQSDKVAGWFILTLLVLASLTGVAWYFIDSERALWVFVSVLVVACPCALSLATPTALTVGTDAMARMGVLVTRGHAIETLAHASHFVFDKTGTLTHGRMKLDEVLPLGGRTAAELTALAASIEQGSEHPVAAGLREAAAVMALPAVSGLRAETGQGMQGDVAGETLWIGRPQYVAGAAGLTPPTAIETFSQHGGTVVALASAAGWLGLFRLGDTVRAEAGALVQGLAEDGLQLGVLSGDSPRAVAAVADELGIADAHGGMSPQGKQSWIAELQKSPQAVVAMVGDGVNDAPVLAQAHVSVAMGGGTDLARNQADIVLLNENLGSLGRAILLARKTLRIIRQNLWWSFAYNFTSVPLAMLGLVTPWMAGIGMAGSSLLVVLNAMRLQRVPREK</sequence>
<feature type="domain" description="HMA" evidence="16">
    <location>
        <begin position="123"/>
        <end position="189"/>
    </location>
</feature>
<dbReference type="CDD" id="cd02079">
    <property type="entry name" value="P-type_ATPase_HM"/>
    <property type="match status" value="1"/>
</dbReference>
<dbReference type="SUPFAM" id="SSF56784">
    <property type="entry name" value="HAD-like"/>
    <property type="match status" value="1"/>
</dbReference>
<evidence type="ECO:0000256" key="7">
    <source>
        <dbReference type="ARBA" id="ARBA00022723"/>
    </source>
</evidence>
<dbReference type="Gene3D" id="3.40.50.1000">
    <property type="entry name" value="HAD superfamily/HAD-like"/>
    <property type="match status" value="1"/>
</dbReference>
<organism evidence="17 18">
    <name type="scientific">Thauera linaloolentis (strain DSM 12138 / JCM 21573 / CCUG 41526 / CIP 105981 / IAM 15112 / NBRC 102519 / 47Lol)</name>
    <dbReference type="NCBI Taxonomy" id="1123367"/>
    <lineage>
        <taxon>Bacteria</taxon>
        <taxon>Pseudomonadati</taxon>
        <taxon>Pseudomonadota</taxon>
        <taxon>Betaproteobacteria</taxon>
        <taxon>Rhodocyclales</taxon>
        <taxon>Zoogloeaceae</taxon>
        <taxon>Thauera</taxon>
    </lineage>
</organism>
<feature type="transmembrane region" description="Helical" evidence="15">
    <location>
        <begin position="797"/>
        <end position="813"/>
    </location>
</feature>
<dbReference type="NCBIfam" id="TIGR01494">
    <property type="entry name" value="ATPase_P-type"/>
    <property type="match status" value="2"/>
</dbReference>
<dbReference type="PROSITE" id="PS50846">
    <property type="entry name" value="HMA_2"/>
    <property type="match status" value="1"/>
</dbReference>
<dbReference type="Pfam" id="PF00702">
    <property type="entry name" value="Hydrolase"/>
    <property type="match status" value="1"/>
</dbReference>
<evidence type="ECO:0000256" key="6">
    <source>
        <dbReference type="ARBA" id="ARBA00022692"/>
    </source>
</evidence>
<gene>
    <name evidence="17" type="ORF">C666_06015</name>
</gene>
<keyword evidence="14 15" id="KW-0472">Membrane</keyword>
<dbReference type="Proteomes" id="UP000013232">
    <property type="component" value="Unassembled WGS sequence"/>
</dbReference>
<dbReference type="eggNOG" id="COG2608">
    <property type="taxonomic scope" value="Bacteria"/>
</dbReference>
<dbReference type="Gene3D" id="2.70.150.10">
    <property type="entry name" value="Calcium-transporting ATPase, cytoplasmic transduction domain A"/>
    <property type="match status" value="1"/>
</dbReference>
<dbReference type="InterPro" id="IPR059000">
    <property type="entry name" value="ATPase_P-type_domA"/>
</dbReference>
<dbReference type="GO" id="GO:0043682">
    <property type="term" value="F:P-type divalent copper transporter activity"/>
    <property type="evidence" value="ECO:0007669"/>
    <property type="project" value="TreeGrafter"/>
</dbReference>
<keyword evidence="18" id="KW-1185">Reference proteome</keyword>
<keyword evidence="10" id="KW-0460">Magnesium</keyword>
<dbReference type="Pfam" id="PF12156">
    <property type="entry name" value="ATPase-cat_bd"/>
    <property type="match status" value="1"/>
</dbReference>
<dbReference type="SUPFAM" id="SSF81653">
    <property type="entry name" value="Calcium ATPase, transduction domain A"/>
    <property type="match status" value="1"/>
</dbReference>
<dbReference type="GO" id="GO:0005507">
    <property type="term" value="F:copper ion binding"/>
    <property type="evidence" value="ECO:0007669"/>
    <property type="project" value="TreeGrafter"/>
</dbReference>
<dbReference type="PROSITE" id="PS00154">
    <property type="entry name" value="ATPASE_E1_E2"/>
    <property type="match status" value="1"/>
</dbReference>
<dbReference type="InterPro" id="IPR023298">
    <property type="entry name" value="ATPase_P-typ_TM_dom_sf"/>
</dbReference>
<dbReference type="PANTHER" id="PTHR43520">
    <property type="entry name" value="ATP7, ISOFORM B"/>
    <property type="match status" value="1"/>
</dbReference>
<dbReference type="InterPro" id="IPR011017">
    <property type="entry name" value="TRASH_dom"/>
</dbReference>
<dbReference type="EMBL" id="AMXE01000014">
    <property type="protein sequence ID" value="ENO89452.1"/>
    <property type="molecule type" value="Genomic_DNA"/>
</dbReference>
<dbReference type="GO" id="GO:0005886">
    <property type="term" value="C:plasma membrane"/>
    <property type="evidence" value="ECO:0007669"/>
    <property type="project" value="UniProtKB-SubCell"/>
</dbReference>
<evidence type="ECO:0000256" key="9">
    <source>
        <dbReference type="ARBA" id="ARBA00022840"/>
    </source>
</evidence>
<dbReference type="GO" id="GO:0005524">
    <property type="term" value="F:ATP binding"/>
    <property type="evidence" value="ECO:0007669"/>
    <property type="project" value="UniProtKB-UniRule"/>
</dbReference>
<evidence type="ECO:0000259" key="16">
    <source>
        <dbReference type="PROSITE" id="PS50846"/>
    </source>
</evidence>
<dbReference type="SUPFAM" id="SSF81665">
    <property type="entry name" value="Calcium ATPase, transmembrane domain M"/>
    <property type="match status" value="1"/>
</dbReference>
<dbReference type="STRING" id="1123367.GCA_000621305_03013"/>
<evidence type="ECO:0000256" key="8">
    <source>
        <dbReference type="ARBA" id="ARBA00022741"/>
    </source>
</evidence>
<evidence type="ECO:0000256" key="4">
    <source>
        <dbReference type="ARBA" id="ARBA00022475"/>
    </source>
</evidence>
<keyword evidence="4 15" id="KW-1003">Cell membrane</keyword>